<dbReference type="InterPro" id="IPR007484">
    <property type="entry name" value="Peptidase_M28"/>
</dbReference>
<feature type="domain" description="Peptidase M28" evidence="4">
    <location>
        <begin position="93"/>
        <end position="318"/>
    </location>
</feature>
<feature type="chain" id="PRO_5009028977" description="Peptide hydrolase" evidence="3">
    <location>
        <begin position="23"/>
        <end position="327"/>
    </location>
</feature>
<dbReference type="InterPro" id="IPR040234">
    <property type="entry name" value="QC/QCL"/>
</dbReference>
<sequence length="327" mass="37066">MLLNLLLTTVLLLRTVVTIAAGAEFYDATLKTFLSLTDTGDSNLLLPFNKTRIPGSSGSEDIQKFIISHFKLLHDDWLIETDPFQENGYNFTNLVFTLGRNASSYLVLAAHYDSKILPTGFIGGTDSAAPCAILLYISSFIDWFCMRSSLFEDSALFKGPSGIKIVFFDGEEAINQWSEQDSIYGARHLASMWIDEEKIDEIDLFILMDLLGSEEDIKVPSYHESSHFFYQFLSAIERSLIGGPYGWNVPYFDDPELEFTALGKPLIEDDHKPFLAEGVPVLHLIPFPFPSTWHTLNDDFDHLSEIEIHKWAVLLCEFIIQYSIDSY</sequence>
<evidence type="ECO:0000313" key="6">
    <source>
        <dbReference type="Proteomes" id="UP000190831"/>
    </source>
</evidence>
<evidence type="ECO:0000259" key="4">
    <source>
        <dbReference type="Pfam" id="PF04389"/>
    </source>
</evidence>
<dbReference type="STRING" id="4955.A0A1G4MFP7"/>
<dbReference type="Gene3D" id="3.40.630.10">
    <property type="entry name" value="Zn peptidases"/>
    <property type="match status" value="1"/>
</dbReference>
<organism evidence="5 6">
    <name type="scientific">Lachancea fermentati</name>
    <name type="common">Zygosaccharomyces fermentati</name>
    <dbReference type="NCBI Taxonomy" id="4955"/>
    <lineage>
        <taxon>Eukaryota</taxon>
        <taxon>Fungi</taxon>
        <taxon>Dikarya</taxon>
        <taxon>Ascomycota</taxon>
        <taxon>Saccharomycotina</taxon>
        <taxon>Saccharomycetes</taxon>
        <taxon>Saccharomycetales</taxon>
        <taxon>Saccharomycetaceae</taxon>
        <taxon>Lachancea</taxon>
    </lineage>
</organism>
<evidence type="ECO:0000313" key="5">
    <source>
        <dbReference type="EMBL" id="SCW02613.1"/>
    </source>
</evidence>
<dbReference type="PANTHER" id="PTHR12283:SF6">
    <property type="entry name" value="GLUTAMINYL-PEPTIDE CYCLOTRANSFERASE-RELATED"/>
    <property type="match status" value="1"/>
</dbReference>
<dbReference type="EC" id="3.4.-.-" evidence="3"/>
<keyword evidence="6" id="KW-1185">Reference proteome</keyword>
<dbReference type="PANTHER" id="PTHR12283">
    <property type="entry name" value="GLUTAMINYL-PEPTIDE CYCLOTRANSFERASE"/>
    <property type="match status" value="1"/>
</dbReference>
<dbReference type="GO" id="GO:0008270">
    <property type="term" value="F:zinc ion binding"/>
    <property type="evidence" value="ECO:0007669"/>
    <property type="project" value="TreeGrafter"/>
</dbReference>
<keyword evidence="3" id="KW-0862">Zinc</keyword>
<keyword evidence="3" id="KW-0732">Signal</keyword>
<proteinExistence type="inferred from homology"/>
<evidence type="ECO:0000256" key="2">
    <source>
        <dbReference type="ARBA" id="ARBA00023315"/>
    </source>
</evidence>
<dbReference type="OrthoDB" id="3907302at2759"/>
<dbReference type="GO" id="GO:0006508">
    <property type="term" value="P:proteolysis"/>
    <property type="evidence" value="ECO:0007669"/>
    <property type="project" value="UniProtKB-KW"/>
</dbReference>
<dbReference type="GO" id="GO:0008233">
    <property type="term" value="F:peptidase activity"/>
    <property type="evidence" value="ECO:0007669"/>
    <property type="project" value="UniProtKB-KW"/>
</dbReference>
<gene>
    <name evidence="5" type="ORF">LAFE_0F10462G</name>
</gene>
<protein>
    <recommendedName>
        <fullName evidence="3">Peptide hydrolase</fullName>
        <ecNumber evidence="3">3.4.-.-</ecNumber>
    </recommendedName>
</protein>
<keyword evidence="2" id="KW-0012">Acyltransferase</keyword>
<dbReference type="Pfam" id="PF04389">
    <property type="entry name" value="Peptidase_M28"/>
    <property type="match status" value="1"/>
</dbReference>
<dbReference type="AlphaFoldDB" id="A0A1G4MFP7"/>
<dbReference type="EMBL" id="LT598490">
    <property type="protein sequence ID" value="SCW02613.1"/>
    <property type="molecule type" value="Genomic_DNA"/>
</dbReference>
<keyword evidence="1" id="KW-0808">Transferase</keyword>
<dbReference type="GO" id="GO:0016603">
    <property type="term" value="F:glutaminyl-peptide cyclotransferase activity"/>
    <property type="evidence" value="ECO:0007669"/>
    <property type="project" value="TreeGrafter"/>
</dbReference>
<keyword evidence="3" id="KW-0479">Metal-binding</keyword>
<reference evidence="6" key="1">
    <citation type="submission" date="2016-03" db="EMBL/GenBank/DDBJ databases">
        <authorList>
            <person name="Devillers H."/>
        </authorList>
    </citation>
    <scope>NUCLEOTIDE SEQUENCE [LARGE SCALE GENOMIC DNA]</scope>
</reference>
<dbReference type="SUPFAM" id="SSF53187">
    <property type="entry name" value="Zn-dependent exopeptidases"/>
    <property type="match status" value="1"/>
</dbReference>
<keyword evidence="3" id="KW-0378">Hydrolase</keyword>
<keyword evidence="3" id="KW-0645">Protease</keyword>
<feature type="signal peptide" evidence="3">
    <location>
        <begin position="1"/>
        <end position="22"/>
    </location>
</feature>
<dbReference type="Proteomes" id="UP000190831">
    <property type="component" value="Chromosome F"/>
</dbReference>
<comment type="similarity">
    <text evidence="3">Belongs to the peptidase M28 family.</text>
</comment>
<name>A0A1G4MFP7_LACFM</name>
<evidence type="ECO:0000256" key="1">
    <source>
        <dbReference type="ARBA" id="ARBA00022679"/>
    </source>
</evidence>
<evidence type="ECO:0000256" key="3">
    <source>
        <dbReference type="RuleBase" id="RU361240"/>
    </source>
</evidence>
<dbReference type="OMA" id="HYETNYP"/>
<accession>A0A1G4MFP7</accession>